<feature type="signal peptide" evidence="2">
    <location>
        <begin position="1"/>
        <end position="16"/>
    </location>
</feature>
<feature type="compositionally biased region" description="Gly residues" evidence="1">
    <location>
        <begin position="219"/>
        <end position="235"/>
    </location>
</feature>
<keyword evidence="4" id="KW-1185">Reference proteome</keyword>
<dbReference type="EMBL" id="QRBI01000105">
    <property type="protein sequence ID" value="RMC13646.1"/>
    <property type="molecule type" value="Genomic_DNA"/>
</dbReference>
<dbReference type="GO" id="GO:0050840">
    <property type="term" value="F:extracellular matrix binding"/>
    <property type="evidence" value="ECO:0007669"/>
    <property type="project" value="TreeGrafter"/>
</dbReference>
<feature type="region of interest" description="Disordered" evidence="1">
    <location>
        <begin position="179"/>
        <end position="574"/>
    </location>
</feature>
<feature type="compositionally biased region" description="Basic and acidic residues" evidence="1">
    <location>
        <begin position="324"/>
        <end position="335"/>
    </location>
</feature>
<feature type="compositionally biased region" description="Acidic residues" evidence="1">
    <location>
        <begin position="456"/>
        <end position="476"/>
    </location>
</feature>
<accession>A0A3M0KKP9</accession>
<dbReference type="GO" id="GO:0030198">
    <property type="term" value="P:extracellular matrix organization"/>
    <property type="evidence" value="ECO:0007669"/>
    <property type="project" value="InterPro"/>
</dbReference>
<dbReference type="AlphaFoldDB" id="A0A3M0KKP9"/>
<feature type="compositionally biased region" description="Acidic residues" evidence="1">
    <location>
        <begin position="336"/>
        <end position="361"/>
    </location>
</feature>
<evidence type="ECO:0008006" key="5">
    <source>
        <dbReference type="Google" id="ProtNLM"/>
    </source>
</evidence>
<dbReference type="PANTHER" id="PTHR23400">
    <property type="entry name" value="DENTIN MATRIX ACIDIC PHOSPHOPROTEIN 1"/>
    <property type="match status" value="1"/>
</dbReference>
<dbReference type="PROSITE" id="PS51257">
    <property type="entry name" value="PROKAR_LIPOPROTEIN"/>
    <property type="match status" value="1"/>
</dbReference>
<evidence type="ECO:0000313" key="3">
    <source>
        <dbReference type="EMBL" id="RMC13646.1"/>
    </source>
</evidence>
<dbReference type="Proteomes" id="UP000269221">
    <property type="component" value="Unassembled WGS sequence"/>
</dbReference>
<proteinExistence type="predicted"/>
<name>A0A3M0KKP9_HIRRU</name>
<dbReference type="STRING" id="333673.A0A3M0KKP9"/>
<comment type="caution">
    <text evidence="3">The sequence shown here is derived from an EMBL/GenBank/DDBJ whole genome shotgun (WGS) entry which is preliminary data.</text>
</comment>
<feature type="compositionally biased region" description="Acidic residues" evidence="1">
    <location>
        <begin position="373"/>
        <end position="403"/>
    </location>
</feature>
<feature type="compositionally biased region" description="Low complexity" evidence="1">
    <location>
        <begin position="240"/>
        <end position="249"/>
    </location>
</feature>
<reference evidence="3 4" key="1">
    <citation type="submission" date="2018-07" db="EMBL/GenBank/DDBJ databases">
        <title>A high quality draft genome assembly of the barn swallow (H. rustica rustica).</title>
        <authorList>
            <person name="Formenti G."/>
            <person name="Chiara M."/>
            <person name="Poveda L."/>
            <person name="Francoijs K.-J."/>
            <person name="Bonisoli-Alquati A."/>
            <person name="Canova L."/>
            <person name="Gianfranceschi L."/>
            <person name="Horner D.S."/>
            <person name="Saino N."/>
        </authorList>
    </citation>
    <scope>NUCLEOTIDE SEQUENCE [LARGE SCALE GENOMIC DNA]</scope>
    <source>
        <strain evidence="3">Chelidonia</strain>
        <tissue evidence="3">Blood</tissue>
    </source>
</reference>
<feature type="compositionally biased region" description="Acidic residues" evidence="1">
    <location>
        <begin position="510"/>
        <end position="521"/>
    </location>
</feature>
<feature type="compositionally biased region" description="Basic and acidic residues" evidence="1">
    <location>
        <begin position="362"/>
        <end position="372"/>
    </location>
</feature>
<evidence type="ECO:0000256" key="2">
    <source>
        <dbReference type="SAM" id="SignalP"/>
    </source>
</evidence>
<protein>
    <recommendedName>
        <fullName evidence="5">Dentin matrix acidic phosphoprotein 1</fullName>
    </recommendedName>
</protein>
<feature type="chain" id="PRO_5018053828" description="Dentin matrix acidic phosphoprotein 1" evidence="2">
    <location>
        <begin position="17"/>
        <end position="574"/>
    </location>
</feature>
<evidence type="ECO:0000313" key="4">
    <source>
        <dbReference type="Proteomes" id="UP000269221"/>
    </source>
</evidence>
<feature type="compositionally biased region" description="Acidic residues" evidence="1">
    <location>
        <begin position="564"/>
        <end position="574"/>
    </location>
</feature>
<feature type="region of interest" description="Disordered" evidence="1">
    <location>
        <begin position="40"/>
        <end position="65"/>
    </location>
</feature>
<dbReference type="InterPro" id="IPR009889">
    <property type="entry name" value="DMP1"/>
</dbReference>
<feature type="compositionally biased region" description="Gly residues" evidence="1">
    <location>
        <begin position="259"/>
        <end position="269"/>
    </location>
</feature>
<evidence type="ECO:0000256" key="1">
    <source>
        <dbReference type="SAM" id="MobiDB-lite"/>
    </source>
</evidence>
<sequence length="574" mass="60803">MRAAFLVLLLWAVACAHPVPGHEPTHPSTLQEDATNEDYIGKLGNHLDGGDGRHPPAGPETGENALARDLTGGNAVDEELGELSGQDVGGRAGQAQHVNQVDHEDTGTHNGNDLGFLVSEWGETFCGEKSGGKAPLAPNLALAEAALGFAFTCLSPPQEADARDADDGHIGERYGAAADAFPSHGGAFLDEEDDSGDDTFDANGEEERGEGPTYVAGADGAGEGDAGRGDAGAGGRRGDSSSSSSSESVAADHRRYGNRGFGRAYGHGAGSSSSQEEEEGFDFQDEAMQGDDPSVFDGPGGSYRMRHAGPLGNSWESAQGAGSHRWEEGDSRSPEVEDGDSGEDSPSVEDNSQSEEPEDSQSEEKSSSHSQEDGDGEDSPSREDEDSESREGTDEQSDEEPGETPEVVRTLNEHSNSQTWEGQEDWDSAEDRSVLSTPDSESREEEEAELSKSREDDDDQSQSTEDTVEESEEDGNDSVPSTSAESPESPEDDSSPEDNTGEDSRSTESDNSESQEDDDDVESHSQEDATRESSSHGDDSSLQSPESGGRKRRLGALRHRPAADYDDNDCQDGY</sequence>
<dbReference type="GO" id="GO:0031012">
    <property type="term" value="C:extracellular matrix"/>
    <property type="evidence" value="ECO:0007669"/>
    <property type="project" value="TreeGrafter"/>
</dbReference>
<dbReference type="PANTHER" id="PTHR23400:SF0">
    <property type="entry name" value="DENTIN MATRIX ACIDIC PHOSPHOPROTEIN 1"/>
    <property type="match status" value="1"/>
</dbReference>
<feature type="compositionally biased region" description="Low complexity" evidence="1">
    <location>
        <begin position="478"/>
        <end position="487"/>
    </location>
</feature>
<feature type="compositionally biased region" description="Acidic residues" evidence="1">
    <location>
        <begin position="488"/>
        <end position="501"/>
    </location>
</feature>
<dbReference type="OrthoDB" id="9048789at2759"/>
<gene>
    <name evidence="3" type="ORF">DUI87_08723</name>
</gene>
<feature type="compositionally biased region" description="Basic and acidic residues" evidence="1">
    <location>
        <begin position="522"/>
        <end position="539"/>
    </location>
</feature>
<feature type="compositionally biased region" description="Basic residues" evidence="1">
    <location>
        <begin position="550"/>
        <end position="560"/>
    </location>
</feature>
<dbReference type="GO" id="GO:0001503">
    <property type="term" value="P:ossification"/>
    <property type="evidence" value="ECO:0007669"/>
    <property type="project" value="InterPro"/>
</dbReference>
<organism evidence="3 4">
    <name type="scientific">Hirundo rustica rustica</name>
    <dbReference type="NCBI Taxonomy" id="333673"/>
    <lineage>
        <taxon>Eukaryota</taxon>
        <taxon>Metazoa</taxon>
        <taxon>Chordata</taxon>
        <taxon>Craniata</taxon>
        <taxon>Vertebrata</taxon>
        <taxon>Euteleostomi</taxon>
        <taxon>Archelosauria</taxon>
        <taxon>Archosauria</taxon>
        <taxon>Dinosauria</taxon>
        <taxon>Saurischia</taxon>
        <taxon>Theropoda</taxon>
        <taxon>Coelurosauria</taxon>
        <taxon>Aves</taxon>
        <taxon>Neognathae</taxon>
        <taxon>Neoaves</taxon>
        <taxon>Telluraves</taxon>
        <taxon>Australaves</taxon>
        <taxon>Passeriformes</taxon>
        <taxon>Sylvioidea</taxon>
        <taxon>Hirundinidae</taxon>
        <taxon>Hirundo</taxon>
    </lineage>
</organism>
<keyword evidence="2" id="KW-0732">Signal</keyword>
<feature type="compositionally biased region" description="Acidic residues" evidence="1">
    <location>
        <begin position="275"/>
        <end position="289"/>
    </location>
</feature>
<feature type="compositionally biased region" description="Acidic residues" evidence="1">
    <location>
        <begin position="189"/>
        <end position="204"/>
    </location>
</feature>